<evidence type="ECO:0000313" key="13">
    <source>
        <dbReference type="EMBL" id="MEL4454398.1"/>
    </source>
</evidence>
<dbReference type="PANTHER" id="PTHR17490">
    <property type="entry name" value="SUA5"/>
    <property type="match status" value="1"/>
</dbReference>
<keyword evidence="4" id="KW-0963">Cytoplasm</keyword>
<dbReference type="Pfam" id="PF01300">
    <property type="entry name" value="Sua5_yciO_yrdC"/>
    <property type="match status" value="1"/>
</dbReference>
<organism evidence="13 14">
    <name type="scientific">Lutimonas vermicola</name>
    <dbReference type="NCBI Taxonomy" id="414288"/>
    <lineage>
        <taxon>Bacteria</taxon>
        <taxon>Pseudomonadati</taxon>
        <taxon>Bacteroidota</taxon>
        <taxon>Flavobacteriia</taxon>
        <taxon>Flavobacteriales</taxon>
        <taxon>Flavobacteriaceae</taxon>
        <taxon>Lutimonas</taxon>
    </lineage>
</organism>
<protein>
    <recommendedName>
        <fullName evidence="10">L-threonylcarbamoyladenylate synthase</fullName>
        <ecNumber evidence="3">2.7.7.87</ecNumber>
    </recommendedName>
    <alternativeName>
        <fullName evidence="10">L-threonylcarbamoyladenylate synthase</fullName>
    </alternativeName>
</protein>
<dbReference type="InterPro" id="IPR006070">
    <property type="entry name" value="Sua5-like_dom"/>
</dbReference>
<comment type="catalytic activity">
    <reaction evidence="11">
        <text>L-threonine + hydrogencarbonate + ATP = L-threonylcarbamoyladenylate + diphosphate + H2O</text>
        <dbReference type="Rhea" id="RHEA:36407"/>
        <dbReference type="ChEBI" id="CHEBI:15377"/>
        <dbReference type="ChEBI" id="CHEBI:17544"/>
        <dbReference type="ChEBI" id="CHEBI:30616"/>
        <dbReference type="ChEBI" id="CHEBI:33019"/>
        <dbReference type="ChEBI" id="CHEBI:57926"/>
        <dbReference type="ChEBI" id="CHEBI:73682"/>
        <dbReference type="EC" id="2.7.7.87"/>
    </reaction>
</comment>
<keyword evidence="6" id="KW-0819">tRNA processing</keyword>
<dbReference type="Proteomes" id="UP001474120">
    <property type="component" value="Unassembled WGS sequence"/>
</dbReference>
<evidence type="ECO:0000256" key="10">
    <source>
        <dbReference type="ARBA" id="ARBA00029774"/>
    </source>
</evidence>
<evidence type="ECO:0000256" key="7">
    <source>
        <dbReference type="ARBA" id="ARBA00022695"/>
    </source>
</evidence>
<keyword evidence="5 13" id="KW-0808">Transferase</keyword>
<comment type="subcellular location">
    <subcellularLocation>
        <location evidence="1">Cytoplasm</location>
    </subcellularLocation>
</comment>
<name>A0ABU9KW41_9FLAO</name>
<dbReference type="EC" id="2.7.7.87" evidence="3"/>
<gene>
    <name evidence="13" type="ORF">AABB81_00710</name>
</gene>
<dbReference type="NCBIfam" id="TIGR00057">
    <property type="entry name" value="L-threonylcarbamoyladenylate synthase"/>
    <property type="match status" value="1"/>
</dbReference>
<reference evidence="13 14" key="1">
    <citation type="submission" date="2024-04" db="EMBL/GenBank/DDBJ databases">
        <title>whole genome sequencing of Lutimonas vermicola strain IMCC1616.</title>
        <authorList>
            <person name="Bae S.S."/>
        </authorList>
    </citation>
    <scope>NUCLEOTIDE SEQUENCE [LARGE SCALE GENOMIC DNA]</scope>
    <source>
        <strain evidence="13 14">IMCC1616</strain>
    </source>
</reference>
<keyword evidence="7 13" id="KW-0548">Nucleotidyltransferase</keyword>
<comment type="similarity">
    <text evidence="2">Belongs to the SUA5 family.</text>
</comment>
<sequence>MKEEINRSLHILASGGTLIYPTDTIWGLGCDATNQAAVKKIYKIKNRSESKSLIILVDGMDMLRAYVGFVPEVVDKFLKTNIKPITVIYSHPKGLAPNVVAADNTVAIRVVQNDFCKALIREFGKPIVSTSANFSGAPSPSSLDEIDPLLLKQVDYIVNLPAAESKNAASQIIKLNDLGEIEFLRK</sequence>
<comment type="caution">
    <text evidence="13">The sequence shown here is derived from an EMBL/GenBank/DDBJ whole genome shotgun (WGS) entry which is preliminary data.</text>
</comment>
<dbReference type="PANTHER" id="PTHR17490:SF16">
    <property type="entry name" value="THREONYLCARBAMOYL-AMP SYNTHASE"/>
    <property type="match status" value="1"/>
</dbReference>
<feature type="domain" description="YrdC-like" evidence="12">
    <location>
        <begin position="2"/>
        <end position="186"/>
    </location>
</feature>
<keyword evidence="8" id="KW-0547">Nucleotide-binding</keyword>
<evidence type="ECO:0000313" key="14">
    <source>
        <dbReference type="Proteomes" id="UP001474120"/>
    </source>
</evidence>
<evidence type="ECO:0000259" key="12">
    <source>
        <dbReference type="PROSITE" id="PS51163"/>
    </source>
</evidence>
<dbReference type="EMBL" id="JBCDNA010000001">
    <property type="protein sequence ID" value="MEL4454398.1"/>
    <property type="molecule type" value="Genomic_DNA"/>
</dbReference>
<dbReference type="InterPro" id="IPR050156">
    <property type="entry name" value="TC-AMP_synthase_SUA5"/>
</dbReference>
<evidence type="ECO:0000256" key="5">
    <source>
        <dbReference type="ARBA" id="ARBA00022679"/>
    </source>
</evidence>
<keyword evidence="9" id="KW-0067">ATP-binding</keyword>
<evidence type="ECO:0000256" key="1">
    <source>
        <dbReference type="ARBA" id="ARBA00004496"/>
    </source>
</evidence>
<dbReference type="InterPro" id="IPR017945">
    <property type="entry name" value="DHBP_synth_RibB-like_a/b_dom"/>
</dbReference>
<accession>A0ABU9KW41</accession>
<dbReference type="GO" id="GO:0061710">
    <property type="term" value="F:L-threonylcarbamoyladenylate synthase"/>
    <property type="evidence" value="ECO:0007669"/>
    <property type="project" value="UniProtKB-EC"/>
</dbReference>
<evidence type="ECO:0000256" key="3">
    <source>
        <dbReference type="ARBA" id="ARBA00012584"/>
    </source>
</evidence>
<evidence type="ECO:0000256" key="9">
    <source>
        <dbReference type="ARBA" id="ARBA00022840"/>
    </source>
</evidence>
<evidence type="ECO:0000256" key="11">
    <source>
        <dbReference type="ARBA" id="ARBA00048366"/>
    </source>
</evidence>
<proteinExistence type="inferred from homology"/>
<evidence type="ECO:0000256" key="2">
    <source>
        <dbReference type="ARBA" id="ARBA00007663"/>
    </source>
</evidence>
<evidence type="ECO:0000256" key="4">
    <source>
        <dbReference type="ARBA" id="ARBA00022490"/>
    </source>
</evidence>
<dbReference type="SUPFAM" id="SSF55821">
    <property type="entry name" value="YrdC/RibB"/>
    <property type="match status" value="1"/>
</dbReference>
<evidence type="ECO:0000256" key="8">
    <source>
        <dbReference type="ARBA" id="ARBA00022741"/>
    </source>
</evidence>
<dbReference type="RefSeq" id="WP_342157933.1">
    <property type="nucleotide sequence ID" value="NZ_JBCDNA010000001.1"/>
</dbReference>
<evidence type="ECO:0000256" key="6">
    <source>
        <dbReference type="ARBA" id="ARBA00022694"/>
    </source>
</evidence>
<dbReference type="Gene3D" id="3.90.870.10">
    <property type="entry name" value="DHBP synthase"/>
    <property type="match status" value="1"/>
</dbReference>
<dbReference type="PROSITE" id="PS51163">
    <property type="entry name" value="YRDC"/>
    <property type="match status" value="1"/>
</dbReference>
<keyword evidence="14" id="KW-1185">Reference proteome</keyword>